<organism evidence="4 5">
    <name type="scientific">Methanobrevibacter woesei</name>
    <dbReference type="NCBI Taxonomy" id="190976"/>
    <lineage>
        <taxon>Archaea</taxon>
        <taxon>Methanobacteriati</taxon>
        <taxon>Methanobacteriota</taxon>
        <taxon>Methanomada group</taxon>
        <taxon>Methanobacteria</taxon>
        <taxon>Methanobacteriales</taxon>
        <taxon>Methanobacteriaceae</taxon>
        <taxon>Methanobrevibacter</taxon>
    </lineage>
</organism>
<feature type="short sequence motif" description="HXTX 1" evidence="2">
    <location>
        <begin position="43"/>
        <end position="46"/>
    </location>
</feature>
<feature type="active site" description="Proton acceptor" evidence="2">
    <location>
        <position position="128"/>
    </location>
</feature>
<dbReference type="GO" id="GO:0016874">
    <property type="term" value="F:ligase activity"/>
    <property type="evidence" value="ECO:0007669"/>
    <property type="project" value="UniProtKB-KW"/>
</dbReference>
<dbReference type="SUPFAM" id="SSF55144">
    <property type="entry name" value="LigT-like"/>
    <property type="match status" value="1"/>
</dbReference>
<dbReference type="Pfam" id="PF02834">
    <property type="entry name" value="LigT_PEase"/>
    <property type="match status" value="2"/>
</dbReference>
<proteinExistence type="inferred from homology"/>
<comment type="similarity">
    <text evidence="2">Belongs to the 2H phosphoesterase superfamily. ThpR family.</text>
</comment>
<evidence type="ECO:0000313" key="4">
    <source>
        <dbReference type="EMBL" id="PWB86310.1"/>
    </source>
</evidence>
<name>A0A2U1S888_9EURY</name>
<feature type="domain" description="Phosphoesterase HXTX" evidence="3">
    <location>
        <begin position="10"/>
        <end position="94"/>
    </location>
</feature>
<dbReference type="GO" id="GO:0008664">
    <property type="term" value="F:RNA 2',3'-cyclic 3'-phosphodiesterase activity"/>
    <property type="evidence" value="ECO:0007669"/>
    <property type="project" value="UniProtKB-EC"/>
</dbReference>
<dbReference type="OrthoDB" id="44091at2157"/>
<feature type="domain" description="Phosphoesterase HXTX" evidence="3">
    <location>
        <begin position="102"/>
        <end position="177"/>
    </location>
</feature>
<comment type="caution">
    <text evidence="4">The sequence shown here is derived from an EMBL/GenBank/DDBJ whole genome shotgun (WGS) entry which is preliminary data.</text>
</comment>
<accession>A0A2U1S888</accession>
<dbReference type="RefSeq" id="WP_116670038.1">
    <property type="nucleotide sequence ID" value="NZ_CASEFK010000001.1"/>
</dbReference>
<evidence type="ECO:0000256" key="1">
    <source>
        <dbReference type="ARBA" id="ARBA00022801"/>
    </source>
</evidence>
<protein>
    <recommendedName>
        <fullName evidence="2">RNA 2',3'-cyclic phosphodiesterase</fullName>
        <shortName evidence="2">RNA 2',3'-CPDase</shortName>
        <ecNumber evidence="2">3.1.4.58</ecNumber>
    </recommendedName>
</protein>
<evidence type="ECO:0000259" key="3">
    <source>
        <dbReference type="Pfam" id="PF02834"/>
    </source>
</evidence>
<dbReference type="InterPro" id="IPR009097">
    <property type="entry name" value="Cyclic_Pdiesterase"/>
</dbReference>
<dbReference type="InterPro" id="IPR014051">
    <property type="entry name" value="Phosphoesterase_HXTX"/>
</dbReference>
<dbReference type="EMBL" id="MZGU01000004">
    <property type="protein sequence ID" value="PWB86310.1"/>
    <property type="molecule type" value="Genomic_DNA"/>
</dbReference>
<evidence type="ECO:0000256" key="2">
    <source>
        <dbReference type="HAMAP-Rule" id="MF_01940"/>
    </source>
</evidence>
<dbReference type="GO" id="GO:0004113">
    <property type="term" value="F:2',3'-cyclic-nucleotide 3'-phosphodiesterase activity"/>
    <property type="evidence" value="ECO:0007669"/>
    <property type="project" value="InterPro"/>
</dbReference>
<dbReference type="AlphaFoldDB" id="A0A2U1S888"/>
<reference evidence="4 5" key="1">
    <citation type="submission" date="2017-03" db="EMBL/GenBank/DDBJ databases">
        <title>Genome sequence of Methanobrevibacter wosei.</title>
        <authorList>
            <person name="Poehlein A."/>
            <person name="Seedorf H."/>
            <person name="Daniel R."/>
        </authorList>
    </citation>
    <scope>NUCLEOTIDE SEQUENCE [LARGE SCALE GENOMIC DNA]</scope>
    <source>
        <strain evidence="4 5">DSM 11979</strain>
    </source>
</reference>
<comment type="catalytic activity">
    <reaction evidence="2">
        <text>a 3'-end 2',3'-cyclophospho-ribonucleotide-RNA + H2O = a 3'-end 2'-phospho-ribonucleotide-RNA + H(+)</text>
        <dbReference type="Rhea" id="RHEA:11828"/>
        <dbReference type="Rhea" id="RHEA-COMP:10464"/>
        <dbReference type="Rhea" id="RHEA-COMP:17353"/>
        <dbReference type="ChEBI" id="CHEBI:15377"/>
        <dbReference type="ChEBI" id="CHEBI:15378"/>
        <dbReference type="ChEBI" id="CHEBI:83064"/>
        <dbReference type="ChEBI" id="CHEBI:173113"/>
        <dbReference type="EC" id="3.1.4.58"/>
    </reaction>
</comment>
<dbReference type="InterPro" id="IPR004175">
    <property type="entry name" value="RNA_CPDase"/>
</dbReference>
<keyword evidence="5" id="KW-1185">Reference proteome</keyword>
<dbReference type="Gene3D" id="3.90.1140.10">
    <property type="entry name" value="Cyclic phosphodiesterase"/>
    <property type="match status" value="1"/>
</dbReference>
<comment type="function">
    <text evidence="2">Hydrolyzes RNA 2',3'-cyclic phosphodiester to an RNA 2'-phosphomonoester.</text>
</comment>
<feature type="short sequence motif" description="HXTX 2" evidence="2">
    <location>
        <begin position="128"/>
        <end position="131"/>
    </location>
</feature>
<keyword evidence="1 2" id="KW-0378">Hydrolase</keyword>
<dbReference type="NCBIfam" id="TIGR02258">
    <property type="entry name" value="2_5_ligase"/>
    <property type="match status" value="1"/>
</dbReference>
<keyword evidence="4" id="KW-0436">Ligase</keyword>
<evidence type="ECO:0000313" key="5">
    <source>
        <dbReference type="Proteomes" id="UP000245577"/>
    </source>
</evidence>
<dbReference type="Proteomes" id="UP000245577">
    <property type="component" value="Unassembled WGS sequence"/>
</dbReference>
<dbReference type="PANTHER" id="PTHR35561:SF1">
    <property type="entry name" value="RNA 2',3'-CYCLIC PHOSPHODIESTERASE"/>
    <property type="match status" value="1"/>
</dbReference>
<dbReference type="EC" id="3.1.4.58" evidence="2"/>
<feature type="active site" description="Proton donor" evidence="2">
    <location>
        <position position="43"/>
    </location>
</feature>
<dbReference type="PANTHER" id="PTHR35561">
    <property type="entry name" value="RNA 2',3'-CYCLIC PHOSPHODIESTERASE"/>
    <property type="match status" value="1"/>
</dbReference>
<gene>
    <name evidence="4" type="ORF">MBBWO_11650</name>
</gene>
<sequence length="185" mass="21285">MSKIRAFLAIDLKEEFKPQIKEIIEDFKTLNTDIKFVEVENLHFTLKFFGDVDENKINQISEIVSNTLEGFEPFNLKIQGCGAFPNLNHIKVIWLGTEENTILNSLHDDLDEEFSKIGFKKDSRFSNHLTIGRMKSAKNKNQVKEKLNDYKTVEIGEMSIGRISLKKSTLTPNGPIYEDVKVFDI</sequence>
<dbReference type="HAMAP" id="MF_01940">
    <property type="entry name" value="RNA_CPDase"/>
    <property type="match status" value="1"/>
</dbReference>